<evidence type="ECO:0000256" key="8">
    <source>
        <dbReference type="ARBA" id="ARBA00023136"/>
    </source>
</evidence>
<name>B5EGV6_CITBB</name>
<accession>B5EGV6</accession>
<proteinExistence type="inferred from homology"/>
<feature type="transmembrane region" description="Helical" evidence="9">
    <location>
        <begin position="168"/>
        <end position="189"/>
    </location>
</feature>
<sequence length="289" mass="32617">MNGEPTKADGVKWDKVMRPRSDWFDIHPGEIWRYRDLIALFVWRDFVSVYKQTILGPLWFILQPLLTTIVFTFIFGSVAKFPTDGVPPFLFYLSGVIVWRYFADCMSSTSNTFVTNAHIFGKVYFPRLTVPVSVVISNLIAFGIQFLLFLACLVYSSLSQGVAIHPGASVLLLPVLIFQMALLGLGFGIVVSSMTTRYRDLTHLVGFGLQLWMFMTPVVYSTSSIPVKLHWILALNPMTPVIEIFRYTFLGTGFIDVHSWLVSLATTICVLLVGILLFSKVEKSFMDTV</sequence>
<dbReference type="eggNOG" id="COG1682">
    <property type="taxonomic scope" value="Bacteria"/>
</dbReference>
<keyword evidence="12" id="KW-1185">Reference proteome</keyword>
<dbReference type="Pfam" id="PF01061">
    <property type="entry name" value="ABC2_membrane"/>
    <property type="match status" value="1"/>
</dbReference>
<dbReference type="HOGENOM" id="CLU_060703_3_0_7"/>
<evidence type="ECO:0000313" key="11">
    <source>
        <dbReference type="EMBL" id="ACH39589.1"/>
    </source>
</evidence>
<feature type="transmembrane region" description="Helical" evidence="9">
    <location>
        <begin position="257"/>
        <end position="278"/>
    </location>
</feature>
<dbReference type="STRING" id="404380.Gbem_2581"/>
<reference evidence="11 12" key="1">
    <citation type="submission" date="2008-07" db="EMBL/GenBank/DDBJ databases">
        <title>Complete sequence of Geobacter bemidjiensis BEM.</title>
        <authorList>
            <consortium name="US DOE Joint Genome Institute"/>
            <person name="Lucas S."/>
            <person name="Copeland A."/>
            <person name="Lapidus A."/>
            <person name="Glavina del Rio T."/>
            <person name="Dalin E."/>
            <person name="Tice H."/>
            <person name="Bruce D."/>
            <person name="Goodwin L."/>
            <person name="Pitluck S."/>
            <person name="Kiss H."/>
            <person name="Brettin T."/>
            <person name="Detter J.C."/>
            <person name="Han C."/>
            <person name="Kuske C.R."/>
            <person name="Schmutz J."/>
            <person name="Larimer F."/>
            <person name="Land M."/>
            <person name="Hauser L."/>
            <person name="Kyrpides N."/>
            <person name="Lykidis A."/>
            <person name="Lovley D."/>
            <person name="Richardson P."/>
        </authorList>
    </citation>
    <scope>NUCLEOTIDE SEQUENCE [LARGE SCALE GENOMIC DNA]</scope>
    <source>
        <strain evidence="12">ATCC BAA-1014 / DSM 16622 / JCM 12645 / Bem</strain>
    </source>
</reference>
<evidence type="ECO:0000256" key="7">
    <source>
        <dbReference type="ARBA" id="ARBA00022989"/>
    </source>
</evidence>
<dbReference type="OrthoDB" id="9786910at2"/>
<keyword evidence="4 9" id="KW-1003">Cell membrane</keyword>
<dbReference type="GO" id="GO:0140359">
    <property type="term" value="F:ABC-type transporter activity"/>
    <property type="evidence" value="ECO:0007669"/>
    <property type="project" value="InterPro"/>
</dbReference>
<dbReference type="KEGG" id="gbm:Gbem_2581"/>
<dbReference type="AlphaFoldDB" id="B5EGV6"/>
<dbReference type="Proteomes" id="UP000008825">
    <property type="component" value="Chromosome"/>
</dbReference>
<dbReference type="PANTHER" id="PTHR30413">
    <property type="entry name" value="INNER MEMBRANE TRANSPORT PERMEASE"/>
    <property type="match status" value="1"/>
</dbReference>
<dbReference type="EMBL" id="CP001124">
    <property type="protein sequence ID" value="ACH39589.1"/>
    <property type="molecule type" value="Genomic_DNA"/>
</dbReference>
<feature type="transmembrane region" description="Helical" evidence="9">
    <location>
        <begin position="85"/>
        <end position="103"/>
    </location>
</feature>
<comment type="subcellular location">
    <subcellularLocation>
        <location evidence="1">Cell inner membrane</location>
        <topology evidence="1">Multi-pass membrane protein</topology>
    </subcellularLocation>
    <subcellularLocation>
        <location evidence="9">Cell membrane</location>
        <topology evidence="9">Multi-pass membrane protein</topology>
    </subcellularLocation>
</comment>
<feature type="transmembrane region" description="Helical" evidence="9">
    <location>
        <begin position="132"/>
        <end position="156"/>
    </location>
</feature>
<keyword evidence="8 9" id="KW-0472">Membrane</keyword>
<organism evidence="11 12">
    <name type="scientific">Citrifermentans bemidjiense (strain ATCC BAA-1014 / DSM 16622 / JCM 12645 / Bem)</name>
    <name type="common">Geobacter bemidjiensis</name>
    <dbReference type="NCBI Taxonomy" id="404380"/>
    <lineage>
        <taxon>Bacteria</taxon>
        <taxon>Pseudomonadati</taxon>
        <taxon>Thermodesulfobacteriota</taxon>
        <taxon>Desulfuromonadia</taxon>
        <taxon>Geobacterales</taxon>
        <taxon>Geobacteraceae</taxon>
        <taxon>Citrifermentans</taxon>
    </lineage>
</organism>
<comment type="similarity">
    <text evidence="2 9">Belongs to the ABC-2 integral membrane protein family.</text>
</comment>
<evidence type="ECO:0000256" key="2">
    <source>
        <dbReference type="ARBA" id="ARBA00007783"/>
    </source>
</evidence>
<keyword evidence="6 9" id="KW-0812">Transmembrane</keyword>
<dbReference type="PANTHER" id="PTHR30413:SF8">
    <property type="entry name" value="TRANSPORT PERMEASE PROTEIN"/>
    <property type="match status" value="1"/>
</dbReference>
<dbReference type="RefSeq" id="WP_012531010.1">
    <property type="nucleotide sequence ID" value="NC_011146.1"/>
</dbReference>
<evidence type="ECO:0000256" key="4">
    <source>
        <dbReference type="ARBA" id="ARBA00022475"/>
    </source>
</evidence>
<evidence type="ECO:0000256" key="5">
    <source>
        <dbReference type="ARBA" id="ARBA00022519"/>
    </source>
</evidence>
<feature type="transmembrane region" description="Helical" evidence="9">
    <location>
        <begin position="201"/>
        <end position="220"/>
    </location>
</feature>
<evidence type="ECO:0000313" key="12">
    <source>
        <dbReference type="Proteomes" id="UP000008825"/>
    </source>
</evidence>
<evidence type="ECO:0000256" key="1">
    <source>
        <dbReference type="ARBA" id="ARBA00004429"/>
    </source>
</evidence>
<dbReference type="GO" id="GO:0005886">
    <property type="term" value="C:plasma membrane"/>
    <property type="evidence" value="ECO:0007669"/>
    <property type="project" value="UniProtKB-SubCell"/>
</dbReference>
<evidence type="ECO:0000256" key="9">
    <source>
        <dbReference type="RuleBase" id="RU361157"/>
    </source>
</evidence>
<feature type="domain" description="ABC transmembrane type-2" evidence="10">
    <location>
        <begin position="55"/>
        <end position="281"/>
    </location>
</feature>
<evidence type="ECO:0000259" key="10">
    <source>
        <dbReference type="PROSITE" id="PS51012"/>
    </source>
</evidence>
<feature type="transmembrane region" description="Helical" evidence="9">
    <location>
        <begin position="58"/>
        <end position="79"/>
    </location>
</feature>
<protein>
    <recommendedName>
        <fullName evidence="9">Transport permease protein</fullName>
    </recommendedName>
</protein>
<dbReference type="GO" id="GO:0015920">
    <property type="term" value="P:lipopolysaccharide transport"/>
    <property type="evidence" value="ECO:0007669"/>
    <property type="project" value="TreeGrafter"/>
</dbReference>
<keyword evidence="7 9" id="KW-1133">Transmembrane helix</keyword>
<gene>
    <name evidence="11" type="ordered locus">Gbem_2581</name>
</gene>
<evidence type="ECO:0000256" key="6">
    <source>
        <dbReference type="ARBA" id="ARBA00022692"/>
    </source>
</evidence>
<keyword evidence="5" id="KW-0997">Cell inner membrane</keyword>
<dbReference type="InterPro" id="IPR047817">
    <property type="entry name" value="ABC2_TM_bact-type"/>
</dbReference>
<reference evidence="11 12" key="2">
    <citation type="journal article" date="2010" name="BMC Genomics">
        <title>The genome of Geobacter bemidjiensis, exemplar for the subsurface clade of Geobacter species that predominate in Fe(III)-reducing subsurface environments.</title>
        <authorList>
            <person name="Aklujkar M."/>
            <person name="Young N.D."/>
            <person name="Holmes D."/>
            <person name="Chavan M."/>
            <person name="Risso C."/>
            <person name="Kiss H.E."/>
            <person name="Han C.S."/>
            <person name="Land M.L."/>
            <person name="Lovley D.R."/>
        </authorList>
    </citation>
    <scope>NUCLEOTIDE SEQUENCE [LARGE SCALE GENOMIC DNA]</scope>
    <source>
        <strain evidence="12">ATCC BAA-1014 / DSM 16622 / JCM 12645 / Bem</strain>
    </source>
</reference>
<dbReference type="PROSITE" id="PS51012">
    <property type="entry name" value="ABC_TM2"/>
    <property type="match status" value="1"/>
</dbReference>
<keyword evidence="3 9" id="KW-0813">Transport</keyword>
<dbReference type="InterPro" id="IPR013525">
    <property type="entry name" value="ABC2_TM"/>
</dbReference>
<evidence type="ECO:0000256" key="3">
    <source>
        <dbReference type="ARBA" id="ARBA00022448"/>
    </source>
</evidence>